<keyword evidence="2" id="KW-1133">Transmembrane helix</keyword>
<evidence type="ECO:0000256" key="1">
    <source>
        <dbReference type="SAM" id="MobiDB-lite"/>
    </source>
</evidence>
<keyword evidence="2" id="KW-0812">Transmembrane</keyword>
<proteinExistence type="predicted"/>
<name>A0A482TCX1_9EURY</name>
<dbReference type="AlphaFoldDB" id="A0A482TCX1"/>
<dbReference type="Proteomes" id="UP000294028">
    <property type="component" value="Unassembled WGS sequence"/>
</dbReference>
<feature type="compositionally biased region" description="Basic and acidic residues" evidence="1">
    <location>
        <begin position="226"/>
        <end position="235"/>
    </location>
</feature>
<organism evidence="3 4">
    <name type="scientific">Halogeometricum borinquense</name>
    <dbReference type="NCBI Taxonomy" id="60847"/>
    <lineage>
        <taxon>Archaea</taxon>
        <taxon>Methanobacteriati</taxon>
        <taxon>Methanobacteriota</taxon>
        <taxon>Stenosarchaea group</taxon>
        <taxon>Halobacteria</taxon>
        <taxon>Halobacteriales</taxon>
        <taxon>Haloferacaceae</taxon>
        <taxon>Halogeometricum</taxon>
    </lineage>
</organism>
<evidence type="ECO:0000256" key="2">
    <source>
        <dbReference type="SAM" id="Phobius"/>
    </source>
</evidence>
<sequence>MRFVKKNWKASLIVTLLIFGLLIGGGFYLDQKGLVPTAVPTTIVAIMAPTVYYIYSEVLNRPLISVEKNDQPLSVAPMFMPVDVEQLQEVDEVDTPTSQILRPAVFYRLSIENDGKATAQNAMVHIRLNPEDDDHPDFDYYARWSDPGNSDRYDLLPGQTRNALIMKVFLTQDFFPIVDLTQNQSLPADTGVDTVNPSGNPAGQIRFFSDIEKEDISPHPLIPREQPPERAERSTHGGWAGQDMYTRLESIDATYTVEARIIADNYKTEWKKQMDTISISGLVKAVQNDDIWQNQWDQQGNLKQEVQIAVSDWLNS</sequence>
<accession>A0A482TCX1</accession>
<evidence type="ECO:0000313" key="4">
    <source>
        <dbReference type="Proteomes" id="UP000294028"/>
    </source>
</evidence>
<dbReference type="EMBL" id="RZHH01000002">
    <property type="protein sequence ID" value="RYJ14687.1"/>
    <property type="molecule type" value="Genomic_DNA"/>
</dbReference>
<feature type="region of interest" description="Disordered" evidence="1">
    <location>
        <begin position="218"/>
        <end position="238"/>
    </location>
</feature>
<gene>
    <name evidence="3" type="ORF">ELS19_12490</name>
</gene>
<dbReference type="RefSeq" id="WP_129785015.1">
    <property type="nucleotide sequence ID" value="NZ_RZHH01000002.1"/>
</dbReference>
<evidence type="ECO:0000313" key="3">
    <source>
        <dbReference type="EMBL" id="RYJ14687.1"/>
    </source>
</evidence>
<comment type="caution">
    <text evidence="3">The sequence shown here is derived from an EMBL/GenBank/DDBJ whole genome shotgun (WGS) entry which is preliminary data.</text>
</comment>
<feature type="transmembrane region" description="Helical" evidence="2">
    <location>
        <begin position="35"/>
        <end position="55"/>
    </location>
</feature>
<feature type="transmembrane region" description="Helical" evidence="2">
    <location>
        <begin position="12"/>
        <end position="29"/>
    </location>
</feature>
<protein>
    <submittedName>
        <fullName evidence="3">Uncharacterized protein</fullName>
    </submittedName>
</protein>
<reference evidence="3 4" key="1">
    <citation type="submission" date="2018-12" db="EMBL/GenBank/DDBJ databases">
        <title>Genome analysis provides insights into bioremediation potentialities of Halogeometricum borinquense strain N11.</title>
        <authorList>
            <person name="Najjari A."/>
            <person name="Youssef N."/>
            <person name="Fhoula I."/>
            <person name="Ben Dhia O."/>
            <person name="Mahjoubi M."/>
            <person name="Ouzari H.I."/>
            <person name="Cherif A."/>
        </authorList>
    </citation>
    <scope>NUCLEOTIDE SEQUENCE [LARGE SCALE GENOMIC DNA]</scope>
    <source>
        <strain evidence="3 4">N11</strain>
    </source>
</reference>
<keyword evidence="2" id="KW-0472">Membrane</keyword>